<name>A0A972F9M6_9RHOO</name>
<dbReference type="SUPFAM" id="SSF81901">
    <property type="entry name" value="HCP-like"/>
    <property type="match status" value="2"/>
</dbReference>
<dbReference type="Proteomes" id="UP000599523">
    <property type="component" value="Unassembled WGS sequence"/>
</dbReference>
<dbReference type="AlphaFoldDB" id="A0A972F9M6"/>
<dbReference type="Pfam" id="PF08238">
    <property type="entry name" value="Sel1"/>
    <property type="match status" value="5"/>
</dbReference>
<dbReference type="InterPro" id="IPR006597">
    <property type="entry name" value="Sel1-like"/>
</dbReference>
<sequence>MTYGIRTCLLVVFLVLATGVLATESVDRIEARAQQLMSLDPPDWQGAYEHFEQAATLGSLSAASYLGWMYEHGHGVEVDHEAAADWYRLVAEGGAHDYAVKLGWMYMGGSQLKADRALAEQWFGRAIDAGYLPAHVALASVIVADALGGTGAERVNEARALLETALEGEVALAAFFLARIHVEGIGGHPTDAALGAKYTRISAENGQALMQGWLARMYLEGKGVEPDRMEAAFWAALAASGGDPLGRQLHAALIESMSDEERQLVMTRTMRWALERR</sequence>
<comment type="caution">
    <text evidence="1">The sequence shown here is derived from an EMBL/GenBank/DDBJ whole genome shotgun (WGS) entry which is preliminary data.</text>
</comment>
<protein>
    <submittedName>
        <fullName evidence="1">Sel1 repeat family protein</fullName>
    </submittedName>
</protein>
<organism evidence="1 2">
    <name type="scientific">Azoarcus taiwanensis</name>
    <dbReference type="NCBI Taxonomy" id="666964"/>
    <lineage>
        <taxon>Bacteria</taxon>
        <taxon>Pseudomonadati</taxon>
        <taxon>Pseudomonadota</taxon>
        <taxon>Betaproteobacteria</taxon>
        <taxon>Rhodocyclales</taxon>
        <taxon>Zoogloeaceae</taxon>
        <taxon>Azoarcus</taxon>
    </lineage>
</organism>
<accession>A0A972F9M6</accession>
<keyword evidence="2" id="KW-1185">Reference proteome</keyword>
<dbReference type="SMART" id="SM00671">
    <property type="entry name" value="SEL1"/>
    <property type="match status" value="5"/>
</dbReference>
<gene>
    <name evidence="1" type="ORF">GPA21_18080</name>
</gene>
<dbReference type="EMBL" id="WTVM01000165">
    <property type="protein sequence ID" value="NMG04864.1"/>
    <property type="molecule type" value="Genomic_DNA"/>
</dbReference>
<evidence type="ECO:0000313" key="1">
    <source>
        <dbReference type="EMBL" id="NMG04864.1"/>
    </source>
</evidence>
<dbReference type="InterPro" id="IPR052945">
    <property type="entry name" value="Mitotic_Regulator"/>
</dbReference>
<dbReference type="Gene3D" id="1.25.40.10">
    <property type="entry name" value="Tetratricopeptide repeat domain"/>
    <property type="match status" value="2"/>
</dbReference>
<proteinExistence type="predicted"/>
<evidence type="ECO:0000313" key="2">
    <source>
        <dbReference type="Proteomes" id="UP000599523"/>
    </source>
</evidence>
<dbReference type="PANTHER" id="PTHR43628:SF1">
    <property type="entry name" value="CHITIN SYNTHASE REGULATORY FACTOR 2-RELATED"/>
    <property type="match status" value="1"/>
</dbReference>
<reference evidence="1" key="1">
    <citation type="submission" date="2019-12" db="EMBL/GenBank/DDBJ databases">
        <title>Comparative genomics gives insights into the taxonomy of the Azoarcus-Aromatoleum group and reveals separate origins of nif in the plant-associated Azoarcus and non-plant-associated Aromatoleum sub-groups.</title>
        <authorList>
            <person name="Lafos M."/>
            <person name="Maluk M."/>
            <person name="Batista M."/>
            <person name="Junghare M."/>
            <person name="Carmona M."/>
            <person name="Faoro H."/>
            <person name="Cruz L.M."/>
            <person name="Battistoni F."/>
            <person name="De Souza E."/>
            <person name="Pedrosa F."/>
            <person name="Chen W.-M."/>
            <person name="Poole P.S."/>
            <person name="Dixon R.A."/>
            <person name="James E.K."/>
        </authorList>
    </citation>
    <scope>NUCLEOTIDE SEQUENCE</scope>
    <source>
        <strain evidence="1">NSC3</strain>
    </source>
</reference>
<dbReference type="PANTHER" id="PTHR43628">
    <property type="entry name" value="ACTIVATOR OF C KINASE PROTEIN 1-RELATED"/>
    <property type="match status" value="1"/>
</dbReference>
<dbReference type="InterPro" id="IPR011990">
    <property type="entry name" value="TPR-like_helical_dom_sf"/>
</dbReference>